<comment type="caution">
    <text evidence="5">The sequence shown here is derived from an EMBL/GenBank/DDBJ whole genome shotgun (WGS) entry which is preliminary data.</text>
</comment>
<keyword evidence="3" id="KW-0812">Transmembrane</keyword>
<comment type="subcellular location">
    <subcellularLocation>
        <location evidence="1">Cytoplasm</location>
    </subcellularLocation>
</comment>
<evidence type="ECO:0000256" key="2">
    <source>
        <dbReference type="ARBA" id="ARBA00022490"/>
    </source>
</evidence>
<dbReference type="EMBL" id="JAAABM010000006">
    <property type="protein sequence ID" value="KAF7676824.1"/>
    <property type="molecule type" value="Genomic_DNA"/>
</dbReference>
<feature type="transmembrane region" description="Helical" evidence="3">
    <location>
        <begin position="275"/>
        <end position="298"/>
    </location>
</feature>
<dbReference type="GeneID" id="62203261"/>
<dbReference type="Gene3D" id="3.30.70.100">
    <property type="match status" value="1"/>
</dbReference>
<reference evidence="5" key="1">
    <citation type="submission" date="2020-01" db="EMBL/GenBank/DDBJ databases">
        <authorList>
            <person name="Feng Z.H.Z."/>
        </authorList>
    </citation>
    <scope>NUCLEOTIDE SEQUENCE</scope>
    <source>
        <strain evidence="5">CBS107.38</strain>
    </source>
</reference>
<feature type="domain" description="UNC-45/Cro1/She4 central" evidence="4">
    <location>
        <begin position="219"/>
        <end position="370"/>
    </location>
</feature>
<dbReference type="InterPro" id="IPR011989">
    <property type="entry name" value="ARM-like"/>
</dbReference>
<dbReference type="Gene3D" id="1.25.10.10">
    <property type="entry name" value="Leucine-rich Repeat Variant"/>
    <property type="match status" value="1"/>
</dbReference>
<organism evidence="5 6">
    <name type="scientific">Alternaria burnsii</name>
    <dbReference type="NCBI Taxonomy" id="1187904"/>
    <lineage>
        <taxon>Eukaryota</taxon>
        <taxon>Fungi</taxon>
        <taxon>Dikarya</taxon>
        <taxon>Ascomycota</taxon>
        <taxon>Pezizomycotina</taxon>
        <taxon>Dothideomycetes</taxon>
        <taxon>Pleosporomycetidae</taxon>
        <taxon>Pleosporales</taxon>
        <taxon>Pleosporineae</taxon>
        <taxon>Pleosporaceae</taxon>
        <taxon>Alternaria</taxon>
        <taxon>Alternaria sect. Alternaria</taxon>
    </lineage>
</organism>
<keyword evidence="2" id="KW-0963">Cytoplasm</keyword>
<evidence type="ECO:0000313" key="6">
    <source>
        <dbReference type="Proteomes" id="UP000596902"/>
    </source>
</evidence>
<name>A0A8H7EFL8_9PLEO</name>
<dbReference type="PANTHER" id="PTHR45994">
    <property type="entry name" value="FI21225P1"/>
    <property type="match status" value="1"/>
</dbReference>
<dbReference type="Pfam" id="PF11701">
    <property type="entry name" value="UNC45-central"/>
    <property type="match status" value="1"/>
</dbReference>
<dbReference type="GO" id="GO:0051879">
    <property type="term" value="F:Hsp90 protein binding"/>
    <property type="evidence" value="ECO:0007669"/>
    <property type="project" value="TreeGrafter"/>
</dbReference>
<accession>A0A8H7EFL8</accession>
<reference evidence="5" key="2">
    <citation type="submission" date="2020-08" db="EMBL/GenBank/DDBJ databases">
        <title>Draft Genome Sequence of Cumin Blight Pathogen Alternaria burnsii.</title>
        <authorList>
            <person name="Feng Z."/>
        </authorList>
    </citation>
    <scope>NUCLEOTIDE SEQUENCE</scope>
    <source>
        <strain evidence="5">CBS107.38</strain>
    </source>
</reference>
<protein>
    <submittedName>
        <fullName evidence="5">Cro1 protein</fullName>
    </submittedName>
</protein>
<evidence type="ECO:0000259" key="4">
    <source>
        <dbReference type="Pfam" id="PF11701"/>
    </source>
</evidence>
<dbReference type="PANTHER" id="PTHR45994:SF1">
    <property type="entry name" value="FI21225P1"/>
    <property type="match status" value="1"/>
</dbReference>
<dbReference type="InterPro" id="IPR024660">
    <property type="entry name" value="UCS_central_dom"/>
</dbReference>
<dbReference type="AlphaFoldDB" id="A0A8H7EFL8"/>
<gene>
    <name evidence="5" type="ORF">GT037_005036</name>
</gene>
<dbReference type="GO" id="GO:0005737">
    <property type="term" value="C:cytoplasm"/>
    <property type="evidence" value="ECO:0007669"/>
    <property type="project" value="UniProtKB-SubCell"/>
</dbReference>
<proteinExistence type="predicted"/>
<dbReference type="InterPro" id="IPR016024">
    <property type="entry name" value="ARM-type_fold"/>
</dbReference>
<evidence type="ECO:0000313" key="5">
    <source>
        <dbReference type="EMBL" id="KAF7676824.1"/>
    </source>
</evidence>
<sequence>MATTSDEDRAVQLVERANESTKSGELAVAARYLREASTIAPEHPRIKEAWVALKEEEDKSELLGYCRAWVRSKDEHDGEKALKAIKTHGLKQKEAEQAMDILFDFKGEDDVLDQVSGELLKNPGAQMWLARAVREQPTRIYYEMFERGDDSIDGLLKVLLNRAIWPDDESFKQGHRDMFMLSLAMMMEEALEHPERAMKGIAQLLAHYAEHLKGIIDADSFDVILTSLDIRLPASLRSQATLASIKLFELAPETASELISKFVAARTKKGEANDLVIAFSAAAAIFPVAVTPAAALFLTEGFVSTLVPRVQSKKSHNLEQATLELISAACVDKNCREAISKHCREWLEDVVAESQNKKRANLAALILVKLGEEQPSEDAPRIVRAEKVDQSDLIASFKSMVIGGDTSSKQDSVEGLAYASLQPKVREDLSKSPKFLKRLIETMSDPSSPKNIVFGGLTIFVNITQYLPLQSEEEKRMAQLKAYANVQKPSAPHVLLNDEDVAIRCKRILEAGVVPLLVHVCKKGSPSILTQSSLILLSLSKETKSRGLMAQQGAVKLLIQIWDHISSTNDLSTTGTTPFPPAALPTTAQALSRLLISINPSHVFNAALPTTSAIRPLLSQLQRTDSSIWQLHAFESLLALTNLASLDRNTQDHIIRQSFDTVVDDLLLGANTMIRRAATELICNLMASPVCIGNFADGSPRAKHRLHLLLAMTDVDDAATRSAAGGALAMLLSVDIAVLEFLQQKKSVEWLVGLCKDDDEGIRYRGIVCLRSVVDVPKGVEKCKAEGVIEDLKEVLKGTRSPDVLGAGVETLKILMAIAATRYASTMPITELALLHLTPGTTIDDAALRSKLSQAKSVLQNYTGRTFYYMQQTEDPSCIYVIGEWDSLDQHLNDFIPSADNQALLESLKDAITVDSNLEHLDVSNAELPLPTTQAQLEQARRGELVWSIVHCNVKADERHRFLDAFNEELRFLQGHINGLKGKTGRGWCVGGKGDKRNVSVALCPWKSVEQHLGFGKTEGYAEIGDIGDFVDEIDVKHAKLLDI</sequence>
<keyword evidence="3" id="KW-0472">Membrane</keyword>
<dbReference type="RefSeq" id="XP_038787033.1">
    <property type="nucleotide sequence ID" value="XM_038930083.1"/>
</dbReference>
<evidence type="ECO:0000256" key="3">
    <source>
        <dbReference type="SAM" id="Phobius"/>
    </source>
</evidence>
<dbReference type="SUPFAM" id="SSF48371">
    <property type="entry name" value="ARM repeat"/>
    <property type="match status" value="2"/>
</dbReference>
<dbReference type="Proteomes" id="UP000596902">
    <property type="component" value="Unassembled WGS sequence"/>
</dbReference>
<dbReference type="Gene3D" id="1.25.10.100">
    <property type="match status" value="1"/>
</dbReference>
<keyword evidence="3" id="KW-1133">Transmembrane helix</keyword>
<keyword evidence="6" id="KW-1185">Reference proteome</keyword>
<evidence type="ECO:0000256" key="1">
    <source>
        <dbReference type="ARBA" id="ARBA00004496"/>
    </source>
</evidence>